<keyword evidence="9 21" id="KW-0808">Transferase</keyword>
<dbReference type="GO" id="GO:0006508">
    <property type="term" value="P:proteolysis"/>
    <property type="evidence" value="ECO:0007669"/>
    <property type="project" value="UniProtKB-KW"/>
</dbReference>
<evidence type="ECO:0000256" key="10">
    <source>
        <dbReference type="ARBA" id="ARBA00022801"/>
    </source>
</evidence>
<evidence type="ECO:0000256" key="1">
    <source>
        <dbReference type="ARBA" id="ARBA00004236"/>
    </source>
</evidence>
<comment type="similarity">
    <text evidence="3">In the C-terminal section; belongs to the transpeptidase family.</text>
</comment>
<feature type="compositionally biased region" description="Low complexity" evidence="18">
    <location>
        <begin position="822"/>
        <end position="831"/>
    </location>
</feature>
<feature type="region of interest" description="Disordered" evidence="18">
    <location>
        <begin position="783"/>
        <end position="858"/>
    </location>
</feature>
<keyword evidence="6" id="KW-0121">Carboxypeptidase</keyword>
<evidence type="ECO:0000256" key="8">
    <source>
        <dbReference type="ARBA" id="ARBA00022676"/>
    </source>
</evidence>
<dbReference type="PANTHER" id="PTHR32282">
    <property type="entry name" value="BINDING PROTEIN TRANSPEPTIDASE, PUTATIVE-RELATED"/>
    <property type="match status" value="1"/>
</dbReference>
<evidence type="ECO:0000256" key="5">
    <source>
        <dbReference type="ARBA" id="ARBA00022475"/>
    </source>
</evidence>
<proteinExistence type="inferred from homology"/>
<comment type="similarity">
    <text evidence="4">In the N-terminal section; belongs to the glycosyltransferase 51 family.</text>
</comment>
<dbReference type="GO" id="GO:0005886">
    <property type="term" value="C:plasma membrane"/>
    <property type="evidence" value="ECO:0007669"/>
    <property type="project" value="UniProtKB-SubCell"/>
</dbReference>
<comment type="subcellular location">
    <subcellularLocation>
        <location evidence="1">Cell membrane</location>
    </subcellularLocation>
</comment>
<feature type="domain" description="Glycosyl transferase family 51" evidence="20">
    <location>
        <begin position="78"/>
        <end position="253"/>
    </location>
</feature>
<dbReference type="EC" id="3.4.-.-" evidence="21"/>
<dbReference type="InterPro" id="IPR036950">
    <property type="entry name" value="PBP_transglycosylase"/>
</dbReference>
<dbReference type="InterPro" id="IPR001460">
    <property type="entry name" value="PCN-bd_Tpept"/>
</dbReference>
<dbReference type="GO" id="GO:0030288">
    <property type="term" value="C:outer membrane-bounded periplasmic space"/>
    <property type="evidence" value="ECO:0007669"/>
    <property type="project" value="TreeGrafter"/>
</dbReference>
<dbReference type="InterPro" id="IPR012338">
    <property type="entry name" value="Beta-lactam/transpept-like"/>
</dbReference>
<feature type="domain" description="Penicillin-binding protein transpeptidase" evidence="19">
    <location>
        <begin position="406"/>
        <end position="637"/>
    </location>
</feature>
<dbReference type="AlphaFoldDB" id="A0A6J4P0I7"/>
<dbReference type="InterPro" id="IPR001264">
    <property type="entry name" value="Glyco_trans_51"/>
</dbReference>
<keyword evidence="8 21" id="KW-0328">Glycosyltransferase</keyword>
<keyword evidence="13" id="KW-0472">Membrane</keyword>
<evidence type="ECO:0000256" key="4">
    <source>
        <dbReference type="ARBA" id="ARBA00007739"/>
    </source>
</evidence>
<keyword evidence="7" id="KW-0645">Protease</keyword>
<evidence type="ECO:0000256" key="16">
    <source>
        <dbReference type="ARBA" id="ARBA00034000"/>
    </source>
</evidence>
<evidence type="ECO:0000256" key="11">
    <source>
        <dbReference type="ARBA" id="ARBA00022960"/>
    </source>
</evidence>
<evidence type="ECO:0000256" key="17">
    <source>
        <dbReference type="ARBA" id="ARBA00049902"/>
    </source>
</evidence>
<dbReference type="GO" id="GO:0008360">
    <property type="term" value="P:regulation of cell shape"/>
    <property type="evidence" value="ECO:0007669"/>
    <property type="project" value="UniProtKB-KW"/>
</dbReference>
<dbReference type="UniPathway" id="UPA00219"/>
<evidence type="ECO:0000256" key="18">
    <source>
        <dbReference type="SAM" id="MobiDB-lite"/>
    </source>
</evidence>
<dbReference type="InterPro" id="IPR023346">
    <property type="entry name" value="Lysozyme-like_dom_sf"/>
</dbReference>
<evidence type="ECO:0000256" key="2">
    <source>
        <dbReference type="ARBA" id="ARBA00004752"/>
    </source>
</evidence>
<keyword evidence="14" id="KW-0511">Multifunctional enzyme</keyword>
<evidence type="ECO:0000259" key="20">
    <source>
        <dbReference type="Pfam" id="PF00912"/>
    </source>
</evidence>
<dbReference type="EMBL" id="CADCUX010000220">
    <property type="protein sequence ID" value="CAA9400843.1"/>
    <property type="molecule type" value="Genomic_DNA"/>
</dbReference>
<dbReference type="Gene3D" id="3.40.710.10">
    <property type="entry name" value="DD-peptidase/beta-lactamase superfamily"/>
    <property type="match status" value="1"/>
</dbReference>
<evidence type="ECO:0000256" key="15">
    <source>
        <dbReference type="ARBA" id="ARBA00023316"/>
    </source>
</evidence>
<dbReference type="SUPFAM" id="SSF56601">
    <property type="entry name" value="beta-lactamase/transpeptidase-like"/>
    <property type="match status" value="1"/>
</dbReference>
<accession>A0A6J4P0I7</accession>
<dbReference type="GO" id="GO:0071555">
    <property type="term" value="P:cell wall organization"/>
    <property type="evidence" value="ECO:0007669"/>
    <property type="project" value="UniProtKB-KW"/>
</dbReference>
<dbReference type="GO" id="GO:0008658">
    <property type="term" value="F:penicillin binding"/>
    <property type="evidence" value="ECO:0007669"/>
    <property type="project" value="InterPro"/>
</dbReference>
<dbReference type="GO" id="GO:0009252">
    <property type="term" value="P:peptidoglycan biosynthetic process"/>
    <property type="evidence" value="ECO:0007669"/>
    <property type="project" value="UniProtKB-UniPathway"/>
</dbReference>
<keyword evidence="15" id="KW-0961">Cell wall biogenesis/degradation</keyword>
<evidence type="ECO:0000313" key="21">
    <source>
        <dbReference type="EMBL" id="CAA9400843.1"/>
    </source>
</evidence>
<keyword evidence="12" id="KW-0573">Peptidoglycan synthesis</keyword>
<dbReference type="Gene3D" id="1.10.3810.10">
    <property type="entry name" value="Biosynthetic peptidoglycan transglycosylase-like"/>
    <property type="match status" value="1"/>
</dbReference>
<sequence>MTPGLHRAAASSASRSRRPPRSLLRYWWVLLLVVVLMLAVPPLLAALYVMKQVPLAPTVGDITSVKNEQPSVMLTSDGKELALFRKAYREWVKLGDISPHVVAALLATEDQRFYEHKGLDLKRTIAAAVNTMQGRLQGGSTITQQLARNLYPEEIGRAPTIDRKIKEAVTALRIEQKYSKDEILEIYLNTVPFLYNAYGIEAAARTYFDKKARELNVLESATLVGMLKGTSYYNPVLNPSRAQQRRNTVLAQMARFGKLEAAELETLRQEPLRLDFERQEEPPGPAPHFSAHLRRWLIDWADRNGYNVYADGLVVRTTLDSRAQELATQAVARQSERLQKLADNAWNGRNGWNAQRDLVNAFIRESPQYKDARNSGLDEAAALAKLRADATFMQALRQEKTRLQAGFLALEPATGLVRAWVGSRDFAQDQFDHVQQARRQPGSTFKPFVYGAAFELGARSSDTLVDQPIDIPMRPGEVWRPTDMTQPSLLPMTLRDALSFSKNTITAQLMLHIGAEKVANVARAMGVRDSKLDEVPSLGLGTSLVTLKEMVSAYGTIANGGNFVAPSLVLRVEDRNGRVLEDFRPAPGEAALPPSASLVLLDALRGVIDQGTGTAIRRLGLQGDLAGKTGTTQDNTDGWFILMHPQLVAGAWVGFNDSRVRMQEPWGQGSRSALPMVGDFFQQTVKLKLIDPKARFPKPPPEISPMEQAGTWWGSVFPPQTRPLEAPVYAWPDGADRTGRIPEVIIGPTPSAEALPPGTPLGNPPPIATVPPRTYERAVVVAPPRPPSEPALSSGRPQDAPYVFSPRPPTEQAIVVAPPRPATVAPSPSSPWFGVPPGQPSGAGRAPRPAVGNPEHGP</sequence>
<evidence type="ECO:0000256" key="3">
    <source>
        <dbReference type="ARBA" id="ARBA00007090"/>
    </source>
</evidence>
<dbReference type="PANTHER" id="PTHR32282:SF11">
    <property type="entry name" value="PENICILLIN-BINDING PROTEIN 1B"/>
    <property type="match status" value="1"/>
</dbReference>
<dbReference type="Pfam" id="PF00905">
    <property type="entry name" value="Transpeptidase"/>
    <property type="match status" value="1"/>
</dbReference>
<evidence type="ECO:0000256" key="6">
    <source>
        <dbReference type="ARBA" id="ARBA00022645"/>
    </source>
</evidence>
<dbReference type="InterPro" id="IPR050396">
    <property type="entry name" value="Glycosyltr_51/Transpeptidase"/>
</dbReference>
<comment type="pathway">
    <text evidence="2">Cell wall biogenesis; peptidoglycan biosynthesis.</text>
</comment>
<keyword evidence="11" id="KW-0133">Cell shape</keyword>
<dbReference type="Pfam" id="PF00912">
    <property type="entry name" value="Transgly"/>
    <property type="match status" value="1"/>
</dbReference>
<evidence type="ECO:0000259" key="19">
    <source>
        <dbReference type="Pfam" id="PF00905"/>
    </source>
</evidence>
<comment type="catalytic activity">
    <reaction evidence="17">
        <text>[GlcNAc-(1-&gt;4)-Mur2Ac(oyl-L-Ala-gamma-D-Glu-L-Lys-D-Ala-D-Ala)](n)-di-trans,octa-cis-undecaprenyl diphosphate + beta-D-GlcNAc-(1-&gt;4)-Mur2Ac(oyl-L-Ala-gamma-D-Glu-L-Lys-D-Ala-D-Ala)-di-trans,octa-cis-undecaprenyl diphosphate = [GlcNAc-(1-&gt;4)-Mur2Ac(oyl-L-Ala-gamma-D-Glu-L-Lys-D-Ala-D-Ala)](n+1)-di-trans,octa-cis-undecaprenyl diphosphate + di-trans,octa-cis-undecaprenyl diphosphate + H(+)</text>
        <dbReference type="Rhea" id="RHEA:23708"/>
        <dbReference type="Rhea" id="RHEA-COMP:9602"/>
        <dbReference type="Rhea" id="RHEA-COMP:9603"/>
        <dbReference type="ChEBI" id="CHEBI:15378"/>
        <dbReference type="ChEBI" id="CHEBI:58405"/>
        <dbReference type="ChEBI" id="CHEBI:60033"/>
        <dbReference type="ChEBI" id="CHEBI:78435"/>
        <dbReference type="EC" id="2.4.99.28"/>
    </reaction>
</comment>
<evidence type="ECO:0000256" key="9">
    <source>
        <dbReference type="ARBA" id="ARBA00022679"/>
    </source>
</evidence>
<comment type="catalytic activity">
    <reaction evidence="16">
        <text>Preferential cleavage: (Ac)2-L-Lys-D-Ala-|-D-Ala. Also transpeptidation of peptidyl-alanyl moieties that are N-acyl substituents of D-alanine.</text>
        <dbReference type="EC" id="3.4.16.4"/>
    </reaction>
</comment>
<organism evidence="21">
    <name type="scientific">uncultured Ramlibacter sp</name>
    <dbReference type="NCBI Taxonomy" id="260755"/>
    <lineage>
        <taxon>Bacteria</taxon>
        <taxon>Pseudomonadati</taxon>
        <taxon>Pseudomonadota</taxon>
        <taxon>Betaproteobacteria</taxon>
        <taxon>Burkholderiales</taxon>
        <taxon>Comamonadaceae</taxon>
        <taxon>Ramlibacter</taxon>
        <taxon>environmental samples</taxon>
    </lineage>
</organism>
<keyword evidence="10 21" id="KW-0378">Hydrolase</keyword>
<gene>
    <name evidence="21" type="ORF">AVDCRST_MAG51-888</name>
</gene>
<evidence type="ECO:0000256" key="7">
    <source>
        <dbReference type="ARBA" id="ARBA00022670"/>
    </source>
</evidence>
<protein>
    <submittedName>
        <fullName evidence="21">Multimodular transpeptidase-transglycosylase</fullName>
        <ecNumber evidence="21">2.4.1.129</ecNumber>
        <ecNumber evidence="21">3.4.-.-</ecNumber>
    </submittedName>
</protein>
<dbReference type="EC" id="2.4.1.129" evidence="21"/>
<reference evidence="21" key="1">
    <citation type="submission" date="2020-02" db="EMBL/GenBank/DDBJ databases">
        <authorList>
            <person name="Meier V. D."/>
        </authorList>
    </citation>
    <scope>NUCLEOTIDE SEQUENCE</scope>
    <source>
        <strain evidence="21">AVDCRST_MAG51</strain>
    </source>
</reference>
<dbReference type="GO" id="GO:0009002">
    <property type="term" value="F:serine-type D-Ala-D-Ala carboxypeptidase activity"/>
    <property type="evidence" value="ECO:0007669"/>
    <property type="project" value="UniProtKB-EC"/>
</dbReference>
<name>A0A6J4P0I7_9BURK</name>
<dbReference type="GO" id="GO:0008955">
    <property type="term" value="F:peptidoglycan glycosyltransferase activity"/>
    <property type="evidence" value="ECO:0007669"/>
    <property type="project" value="UniProtKB-EC"/>
</dbReference>
<dbReference type="FunFam" id="1.10.3810.10:FF:000001">
    <property type="entry name" value="Penicillin-binding protein 1A"/>
    <property type="match status" value="1"/>
</dbReference>
<keyword evidence="5" id="KW-1003">Cell membrane</keyword>
<evidence type="ECO:0000256" key="14">
    <source>
        <dbReference type="ARBA" id="ARBA00023268"/>
    </source>
</evidence>
<evidence type="ECO:0000256" key="12">
    <source>
        <dbReference type="ARBA" id="ARBA00022984"/>
    </source>
</evidence>
<evidence type="ECO:0000256" key="13">
    <source>
        <dbReference type="ARBA" id="ARBA00023136"/>
    </source>
</evidence>
<dbReference type="SUPFAM" id="SSF53955">
    <property type="entry name" value="Lysozyme-like"/>
    <property type="match status" value="1"/>
</dbReference>